<sequence length="196" mass="21108">MRRSVLFALCLCALPLSLHADDASKRTKVEEMLTLSKVDSLSKQMLASVPDRVKQAASRQMLVQTASTDQQKKITQDYLDQMGTIAQKGASWDSVHPKLVDLYMQTFTEPELDGILAFYKTPAGQALVAKSPELSGKTIQILQGTVNSMEPDFKAATLAYETNMKNATPAGGAGKAPTLGPDTPANGNAPSLKPRQ</sequence>
<dbReference type="Proteomes" id="UP001634747">
    <property type="component" value="Unassembled WGS sequence"/>
</dbReference>
<name>A0ABW9KGA0_9BACT</name>
<feature type="compositionally biased region" description="Low complexity" evidence="1">
    <location>
        <begin position="167"/>
        <end position="181"/>
    </location>
</feature>
<feature type="region of interest" description="Disordered" evidence="1">
    <location>
        <begin position="165"/>
        <end position="196"/>
    </location>
</feature>
<dbReference type="RefSeq" id="WP_263413839.1">
    <property type="nucleotide sequence ID" value="NZ_BAABBH010000001.1"/>
</dbReference>
<organism evidence="4 5">
    <name type="scientific">Terriglobus aquaticus</name>
    <dbReference type="NCBI Taxonomy" id="940139"/>
    <lineage>
        <taxon>Bacteria</taxon>
        <taxon>Pseudomonadati</taxon>
        <taxon>Acidobacteriota</taxon>
        <taxon>Terriglobia</taxon>
        <taxon>Terriglobales</taxon>
        <taxon>Acidobacteriaceae</taxon>
        <taxon>Terriglobus</taxon>
    </lineage>
</organism>
<reference evidence="4 5" key="1">
    <citation type="submission" date="2024-12" db="EMBL/GenBank/DDBJ databases">
        <authorList>
            <person name="Lee Y."/>
        </authorList>
    </citation>
    <scope>NUCLEOTIDE SEQUENCE [LARGE SCALE GENOMIC DNA]</scope>
    <source>
        <strain evidence="4 5">03SUJ4</strain>
    </source>
</reference>
<evidence type="ECO:0000313" key="4">
    <source>
        <dbReference type="EMBL" id="MFN2974597.1"/>
    </source>
</evidence>
<comment type="caution">
    <text evidence="4">The sequence shown here is derived from an EMBL/GenBank/DDBJ whole genome shotgun (WGS) entry which is preliminary data.</text>
</comment>
<feature type="chain" id="PRO_5046953700" evidence="2">
    <location>
        <begin position="21"/>
        <end position="196"/>
    </location>
</feature>
<evidence type="ECO:0000256" key="1">
    <source>
        <dbReference type="SAM" id="MobiDB-lite"/>
    </source>
</evidence>
<dbReference type="InterPro" id="IPR018637">
    <property type="entry name" value="DUF2059"/>
</dbReference>
<proteinExistence type="predicted"/>
<evidence type="ECO:0000259" key="3">
    <source>
        <dbReference type="Pfam" id="PF09832"/>
    </source>
</evidence>
<feature type="domain" description="DUF2059" evidence="3">
    <location>
        <begin position="95"/>
        <end position="146"/>
    </location>
</feature>
<keyword evidence="5" id="KW-1185">Reference proteome</keyword>
<evidence type="ECO:0000313" key="5">
    <source>
        <dbReference type="Proteomes" id="UP001634747"/>
    </source>
</evidence>
<feature type="signal peptide" evidence="2">
    <location>
        <begin position="1"/>
        <end position="20"/>
    </location>
</feature>
<gene>
    <name evidence="4" type="ORF">ACK2TP_02350</name>
</gene>
<keyword evidence="2" id="KW-0732">Signal</keyword>
<dbReference type="EMBL" id="JBJYXY010000001">
    <property type="protein sequence ID" value="MFN2974597.1"/>
    <property type="molecule type" value="Genomic_DNA"/>
</dbReference>
<dbReference type="Pfam" id="PF09832">
    <property type="entry name" value="DUF2059"/>
    <property type="match status" value="1"/>
</dbReference>
<protein>
    <submittedName>
        <fullName evidence="4">DUF2059 domain-containing protein</fullName>
    </submittedName>
</protein>
<evidence type="ECO:0000256" key="2">
    <source>
        <dbReference type="SAM" id="SignalP"/>
    </source>
</evidence>
<accession>A0ABW9KGA0</accession>